<evidence type="ECO:0000256" key="7">
    <source>
        <dbReference type="ARBA" id="ARBA00023237"/>
    </source>
</evidence>
<feature type="domain" description="TonB-dependent receptor-like beta-barrel" evidence="11">
    <location>
        <begin position="436"/>
        <end position="1001"/>
    </location>
</feature>
<proteinExistence type="inferred from homology"/>
<dbReference type="InterPro" id="IPR000531">
    <property type="entry name" value="Beta-barrel_TonB"/>
</dbReference>
<dbReference type="InterPro" id="IPR023996">
    <property type="entry name" value="TonB-dep_OMP_SusC/RagA"/>
</dbReference>
<dbReference type="InterPro" id="IPR023997">
    <property type="entry name" value="TonB-dep_OMP_SusC/RagA_CS"/>
</dbReference>
<comment type="similarity">
    <text evidence="8 9">Belongs to the TonB-dependent receptor family.</text>
</comment>
<gene>
    <name evidence="13" type="ORF">E0F76_01120</name>
</gene>
<evidence type="ECO:0000313" key="13">
    <source>
        <dbReference type="EMBL" id="TDD99361.1"/>
    </source>
</evidence>
<dbReference type="InterPro" id="IPR036942">
    <property type="entry name" value="Beta-barrel_TonB_sf"/>
</dbReference>
<dbReference type="FunFam" id="2.60.40.1120:FF:000003">
    <property type="entry name" value="Outer membrane protein Omp121"/>
    <property type="match status" value="1"/>
</dbReference>
<evidence type="ECO:0000256" key="6">
    <source>
        <dbReference type="ARBA" id="ARBA00023136"/>
    </source>
</evidence>
<comment type="subcellular location">
    <subcellularLocation>
        <location evidence="1 8">Cell outer membrane</location>
        <topology evidence="1 8">Multi-pass membrane protein</topology>
    </subcellularLocation>
</comment>
<accession>A0A4R5CGW4</accession>
<dbReference type="Pfam" id="PF13715">
    <property type="entry name" value="CarbopepD_reg_2"/>
    <property type="match status" value="1"/>
</dbReference>
<dbReference type="AlphaFoldDB" id="A0A4R5CGW4"/>
<protein>
    <submittedName>
        <fullName evidence="13">TonB-dependent receptor</fullName>
    </submittedName>
</protein>
<dbReference type="InterPro" id="IPR037066">
    <property type="entry name" value="Plug_dom_sf"/>
</dbReference>
<dbReference type="Proteomes" id="UP000295479">
    <property type="component" value="Unassembled WGS sequence"/>
</dbReference>
<dbReference type="InterPro" id="IPR039426">
    <property type="entry name" value="TonB-dep_rcpt-like"/>
</dbReference>
<evidence type="ECO:0000313" key="14">
    <source>
        <dbReference type="Proteomes" id="UP000295479"/>
    </source>
</evidence>
<dbReference type="Gene3D" id="2.40.170.20">
    <property type="entry name" value="TonB-dependent receptor, beta-barrel domain"/>
    <property type="match status" value="1"/>
</dbReference>
<keyword evidence="3 8" id="KW-1134">Transmembrane beta strand</keyword>
<feature type="chain" id="PRO_5020921501" evidence="10">
    <location>
        <begin position="21"/>
        <end position="1035"/>
    </location>
</feature>
<keyword evidence="13" id="KW-0675">Receptor</keyword>
<keyword evidence="7 8" id="KW-0998">Cell outer membrane</keyword>
<dbReference type="GO" id="GO:0009279">
    <property type="term" value="C:cell outer membrane"/>
    <property type="evidence" value="ECO:0007669"/>
    <property type="project" value="UniProtKB-SubCell"/>
</dbReference>
<dbReference type="OrthoDB" id="9768177at2"/>
<dbReference type="InterPro" id="IPR012910">
    <property type="entry name" value="Plug_dom"/>
</dbReference>
<keyword evidence="5 9" id="KW-0798">TonB box</keyword>
<dbReference type="Gene3D" id="2.60.40.1120">
    <property type="entry name" value="Carboxypeptidase-like, regulatory domain"/>
    <property type="match status" value="1"/>
</dbReference>
<feature type="domain" description="TonB-dependent receptor plug" evidence="12">
    <location>
        <begin position="114"/>
        <end position="221"/>
    </location>
</feature>
<dbReference type="NCBIfam" id="TIGR04057">
    <property type="entry name" value="SusC_RagA_signa"/>
    <property type="match status" value="1"/>
</dbReference>
<sequence>MKSKLIIYLLLLGSFLSLSAQEIQVKGTVVSAEDGFPIPGASINVSGTTTGTITDIDGNFEIKASVGQKLSIKYIGFASQEIIVTAAKKYAIVLKTNINNLDEVVVVGYSSQKKTDITGAVTIVDMEELNKQVEANPIKSLQGRVAGVQITTDGSPSGGNTAILIRGNSNIGGNSTPLFVIDGVPTKSGMHELNPNDIATIQVLKDAASASIYGSRASNGVIIITTKQGKSGKMKIDFSSFLTASTYANRLDVLNAKEYGEVLWQANINDGLNPNNNNLSYQFDWSRDSNNKAVLNYITVPEFLDSKQTLKSADTDWYKEIAQTGIAKSYDLSVSNGSEKGNYLFSLGYYNNDGIVKNSNFERITARLNTSFKYFDNKLIIGENLSINKTGELQIPGVLDSALKASPLIPVRTVDGIGWGGPVGGMNDRQNPVRLLDANKYNGYDYHRLFGNVFASLEIVKNLNLKTNYGLEYNDFYKKTLQFSYQSGYLKNDKSAVNIDNSRSTKFTWTNTLNYKLNIKKHNLEAFIGSEMFKESNKNTSLRAEDFVIETPDFMYPDAASGKKTNFGSATAYSLLSYFGNINYDYDGRYLLSATLRHDGSSRFGKNNKFGTFPALSAGWRISNEKFISDNFSKISDLKLRVGWGKTGNQEIGNSDTYSLYVSDYAGGDPTWNTSYGTAYDISGQGSGTLPSGYRATQIGNDNLKWETTTQTNVGLDFGFFRSKLFGSLDYYIKQTEDILIRPPYIAVIGEGGGRTVNGANMENKGWEFSIGYRNETAGGFTYEVNGNISSNKNKITNLPEVVKNSYGGNGSDDNILGRSIGSMYGYVSDGLFTSNEQILNSAEQPGKDLGRIRYRDLDGNGIINDADRTWIGVPHPDFAFGINVNLEYKDFDFTMFWQGVGKVDVVNQVKYQTDFWSVDDIGSNKGSRLLNAWSPSNPNSTIPALTTIDKNAESRFSTYYIENGSYVKLRNMQVGYSLPKDVLDRLSINKFRFYLGVQNLLTIKSSSFTGVDPENAGFGYPLPLTSTLGFNISF</sequence>
<keyword evidence="10" id="KW-0732">Signal</keyword>
<keyword evidence="2 8" id="KW-0813">Transport</keyword>
<name>A0A4R5CGW4_9FLAO</name>
<dbReference type="InterPro" id="IPR008969">
    <property type="entry name" value="CarboxyPept-like_regulatory"/>
</dbReference>
<evidence type="ECO:0000256" key="4">
    <source>
        <dbReference type="ARBA" id="ARBA00022692"/>
    </source>
</evidence>
<dbReference type="PROSITE" id="PS52016">
    <property type="entry name" value="TONB_DEPENDENT_REC_3"/>
    <property type="match status" value="1"/>
</dbReference>
<dbReference type="SUPFAM" id="SSF49464">
    <property type="entry name" value="Carboxypeptidase regulatory domain-like"/>
    <property type="match status" value="1"/>
</dbReference>
<dbReference type="NCBIfam" id="TIGR04056">
    <property type="entry name" value="OMP_RagA_SusC"/>
    <property type="match status" value="1"/>
</dbReference>
<dbReference type="SUPFAM" id="SSF56935">
    <property type="entry name" value="Porins"/>
    <property type="match status" value="1"/>
</dbReference>
<evidence type="ECO:0000259" key="11">
    <source>
        <dbReference type="Pfam" id="PF00593"/>
    </source>
</evidence>
<feature type="signal peptide" evidence="10">
    <location>
        <begin position="1"/>
        <end position="20"/>
    </location>
</feature>
<evidence type="ECO:0000256" key="10">
    <source>
        <dbReference type="SAM" id="SignalP"/>
    </source>
</evidence>
<evidence type="ECO:0000256" key="2">
    <source>
        <dbReference type="ARBA" id="ARBA00022448"/>
    </source>
</evidence>
<evidence type="ECO:0000256" key="1">
    <source>
        <dbReference type="ARBA" id="ARBA00004571"/>
    </source>
</evidence>
<organism evidence="13 14">
    <name type="scientific">Flavobacterium cellulosilyticum</name>
    <dbReference type="NCBI Taxonomy" id="2541731"/>
    <lineage>
        <taxon>Bacteria</taxon>
        <taxon>Pseudomonadati</taxon>
        <taxon>Bacteroidota</taxon>
        <taxon>Flavobacteriia</taxon>
        <taxon>Flavobacteriales</taxon>
        <taxon>Flavobacteriaceae</taxon>
        <taxon>Flavobacterium</taxon>
    </lineage>
</organism>
<keyword evidence="14" id="KW-1185">Reference proteome</keyword>
<reference evidence="13 14" key="1">
    <citation type="submission" date="2019-03" db="EMBL/GenBank/DDBJ databases">
        <title>Flavobacterium AR-3-4 sp. nov. isolated from arctic soil.</title>
        <authorList>
            <person name="Chaudhary D.K."/>
        </authorList>
    </citation>
    <scope>NUCLEOTIDE SEQUENCE [LARGE SCALE GENOMIC DNA]</scope>
    <source>
        <strain evidence="13 14">AR-3-4</strain>
    </source>
</reference>
<evidence type="ECO:0000256" key="3">
    <source>
        <dbReference type="ARBA" id="ARBA00022452"/>
    </source>
</evidence>
<keyword evidence="4 8" id="KW-0812">Transmembrane</keyword>
<evidence type="ECO:0000256" key="9">
    <source>
        <dbReference type="RuleBase" id="RU003357"/>
    </source>
</evidence>
<dbReference type="EMBL" id="SMFK01000001">
    <property type="protein sequence ID" value="TDD99361.1"/>
    <property type="molecule type" value="Genomic_DNA"/>
</dbReference>
<dbReference type="Gene3D" id="2.170.130.10">
    <property type="entry name" value="TonB-dependent receptor, plug domain"/>
    <property type="match status" value="1"/>
</dbReference>
<keyword evidence="6 8" id="KW-0472">Membrane</keyword>
<dbReference type="Pfam" id="PF00593">
    <property type="entry name" value="TonB_dep_Rec_b-barrel"/>
    <property type="match status" value="1"/>
</dbReference>
<comment type="caution">
    <text evidence="13">The sequence shown here is derived from an EMBL/GenBank/DDBJ whole genome shotgun (WGS) entry which is preliminary data.</text>
</comment>
<evidence type="ECO:0000256" key="5">
    <source>
        <dbReference type="ARBA" id="ARBA00023077"/>
    </source>
</evidence>
<evidence type="ECO:0000256" key="8">
    <source>
        <dbReference type="PROSITE-ProRule" id="PRU01360"/>
    </source>
</evidence>
<evidence type="ECO:0000259" key="12">
    <source>
        <dbReference type="Pfam" id="PF07715"/>
    </source>
</evidence>
<dbReference type="RefSeq" id="WP_132000501.1">
    <property type="nucleotide sequence ID" value="NZ_SMFK01000001.1"/>
</dbReference>
<dbReference type="Pfam" id="PF07715">
    <property type="entry name" value="Plug"/>
    <property type="match status" value="1"/>
</dbReference>